<dbReference type="InterPro" id="IPR000182">
    <property type="entry name" value="GNAT_dom"/>
</dbReference>
<comment type="caution">
    <text evidence="2">The sequence shown here is derived from an EMBL/GenBank/DDBJ whole genome shotgun (WGS) entry which is preliminary data.</text>
</comment>
<dbReference type="AlphaFoldDB" id="A0A7X0ZZG9"/>
<feature type="domain" description="N-acetyltransferase" evidence="1">
    <location>
        <begin position="1"/>
        <end position="134"/>
    </location>
</feature>
<dbReference type="Pfam" id="PF13673">
    <property type="entry name" value="Acetyltransf_10"/>
    <property type="match status" value="1"/>
</dbReference>
<name>A0A7X0ZZG9_9LIST</name>
<evidence type="ECO:0000259" key="1">
    <source>
        <dbReference type="PROSITE" id="PS51186"/>
    </source>
</evidence>
<keyword evidence="2" id="KW-0808">Transferase</keyword>
<dbReference type="InterPro" id="IPR016181">
    <property type="entry name" value="Acyl_CoA_acyltransferase"/>
</dbReference>
<dbReference type="RefSeq" id="WP_185637128.1">
    <property type="nucleotide sequence ID" value="NZ_JAATOD010000001.1"/>
</dbReference>
<dbReference type="SUPFAM" id="SSF55729">
    <property type="entry name" value="Acyl-CoA N-acyltransferases (Nat)"/>
    <property type="match status" value="1"/>
</dbReference>
<protein>
    <submittedName>
        <fullName evidence="2">GNAT family N-acetyltransferase</fullName>
    </submittedName>
</protein>
<gene>
    <name evidence="2" type="ORF">HCX62_04145</name>
</gene>
<evidence type="ECO:0000313" key="2">
    <source>
        <dbReference type="EMBL" id="MBC2329237.1"/>
    </source>
</evidence>
<accession>A0A7X0ZZG9</accession>
<sequence length="134" mass="15322">MLKKVDTKYFPLILTSLLSSATFHPLKALELYNNNNSCTLYTTPENNGLIGVRMSRNYCEILHIAVSPSFQERGIASLMIQQIINLNSSIEIIIVETDSEAVIFYEKFGFRSIKLPSKYPNVTRFFCVYNLKNT</sequence>
<reference evidence="2 3" key="1">
    <citation type="submission" date="2020-03" db="EMBL/GenBank/DDBJ databases">
        <title>Soil Listeria distribution.</title>
        <authorList>
            <person name="Liao J."/>
            <person name="Wiedmann M."/>
        </authorList>
    </citation>
    <scope>NUCLEOTIDE SEQUENCE [LARGE SCALE GENOMIC DNA]</scope>
    <source>
        <strain evidence="2 3">FSL L7-0020</strain>
    </source>
</reference>
<dbReference type="CDD" id="cd04301">
    <property type="entry name" value="NAT_SF"/>
    <property type="match status" value="1"/>
</dbReference>
<dbReference type="EMBL" id="JAATOD010000001">
    <property type="protein sequence ID" value="MBC2329237.1"/>
    <property type="molecule type" value="Genomic_DNA"/>
</dbReference>
<organism evidence="2 3">
    <name type="scientific">Listeria swaminathanii</name>
    <dbReference type="NCBI Taxonomy" id="2713501"/>
    <lineage>
        <taxon>Bacteria</taxon>
        <taxon>Bacillati</taxon>
        <taxon>Bacillota</taxon>
        <taxon>Bacilli</taxon>
        <taxon>Bacillales</taxon>
        <taxon>Listeriaceae</taxon>
        <taxon>Listeria</taxon>
    </lineage>
</organism>
<proteinExistence type="predicted"/>
<dbReference type="GO" id="GO:0016747">
    <property type="term" value="F:acyltransferase activity, transferring groups other than amino-acyl groups"/>
    <property type="evidence" value="ECO:0007669"/>
    <property type="project" value="InterPro"/>
</dbReference>
<evidence type="ECO:0000313" key="3">
    <source>
        <dbReference type="Proteomes" id="UP000572016"/>
    </source>
</evidence>
<dbReference type="PROSITE" id="PS51186">
    <property type="entry name" value="GNAT"/>
    <property type="match status" value="1"/>
</dbReference>
<dbReference type="Proteomes" id="UP000572016">
    <property type="component" value="Unassembled WGS sequence"/>
</dbReference>
<dbReference type="Gene3D" id="3.40.630.30">
    <property type="match status" value="1"/>
</dbReference>